<dbReference type="GO" id="GO:0001222">
    <property type="term" value="F:transcription corepressor binding"/>
    <property type="evidence" value="ECO:0007669"/>
    <property type="project" value="EnsemblMetazoa"/>
</dbReference>
<evidence type="ECO:0000256" key="4">
    <source>
        <dbReference type="ARBA" id="ARBA00023015"/>
    </source>
</evidence>
<feature type="region of interest" description="Disordered" evidence="13">
    <location>
        <begin position="1"/>
        <end position="55"/>
    </location>
</feature>
<dbReference type="GO" id="GO:0000785">
    <property type="term" value="C:chromatin"/>
    <property type="evidence" value="ECO:0007669"/>
    <property type="project" value="TreeGrafter"/>
</dbReference>
<dbReference type="GO" id="GO:0042826">
    <property type="term" value="F:histone deacetylase binding"/>
    <property type="evidence" value="ECO:0007669"/>
    <property type="project" value="EnsemblMetazoa"/>
</dbReference>
<dbReference type="GO" id="GO:1990907">
    <property type="term" value="C:beta-catenin-TCF complex"/>
    <property type="evidence" value="ECO:0007669"/>
    <property type="project" value="TreeGrafter"/>
</dbReference>
<dbReference type="GO" id="GO:0009880">
    <property type="term" value="P:embryonic pattern specification"/>
    <property type="evidence" value="ECO:0007669"/>
    <property type="project" value="EnsemblMetazoa"/>
</dbReference>
<evidence type="ECO:0000256" key="12">
    <source>
        <dbReference type="PROSITE-ProRule" id="PRU00267"/>
    </source>
</evidence>
<keyword evidence="6" id="KW-0010">Activator</keyword>
<dbReference type="Proteomes" id="UP000035682">
    <property type="component" value="Unplaced"/>
</dbReference>
<evidence type="ECO:0000313" key="15">
    <source>
        <dbReference type="EMBL" id="CEF66166.1"/>
    </source>
</evidence>
<dbReference type="GO" id="GO:2000647">
    <property type="term" value="P:negative regulation of stem cell proliferation"/>
    <property type="evidence" value="ECO:0007669"/>
    <property type="project" value="EnsemblMetazoa"/>
</dbReference>
<keyword evidence="4" id="KW-0805">Transcription regulation</keyword>
<feature type="region of interest" description="Disordered" evidence="13">
    <location>
        <begin position="160"/>
        <end position="188"/>
    </location>
</feature>
<evidence type="ECO:0000256" key="5">
    <source>
        <dbReference type="ARBA" id="ARBA00023125"/>
    </source>
</evidence>
<dbReference type="GO" id="GO:0061629">
    <property type="term" value="F:RNA polymerase II-specific DNA-binding transcription factor binding"/>
    <property type="evidence" value="ECO:0007669"/>
    <property type="project" value="EnsemblMetazoa"/>
</dbReference>
<reference evidence="15 16" key="1">
    <citation type="submission" date="2014-09" db="EMBL/GenBank/DDBJ databases">
        <authorList>
            <person name="Martin A.A."/>
        </authorList>
    </citation>
    <scope>NUCLEOTIDE SEQUENCE</scope>
    <source>
        <strain evidence="16">ED321</strain>
        <strain evidence="15">ED321 Heterogonic</strain>
    </source>
</reference>
<dbReference type="OMA" id="RCLWYRE"/>
<proteinExistence type="inferred from homology"/>
<dbReference type="GO" id="GO:0007500">
    <property type="term" value="P:mesodermal cell fate determination"/>
    <property type="evidence" value="ECO:0007669"/>
    <property type="project" value="EnsemblMetazoa"/>
</dbReference>
<dbReference type="SUPFAM" id="SSF47095">
    <property type="entry name" value="HMG-box"/>
    <property type="match status" value="1"/>
</dbReference>
<dbReference type="GO" id="GO:0003714">
    <property type="term" value="F:transcription corepressor activity"/>
    <property type="evidence" value="ECO:0007669"/>
    <property type="project" value="EnsemblMetazoa"/>
</dbReference>
<dbReference type="EMBL" id="LN609529">
    <property type="protein sequence ID" value="CEF66166.1"/>
    <property type="molecule type" value="Genomic_DNA"/>
</dbReference>
<dbReference type="RefSeq" id="XP_024505366.1">
    <property type="nucleotide sequence ID" value="XM_024651716.1"/>
</dbReference>
<dbReference type="GO" id="GO:0061853">
    <property type="term" value="P:regulation of neuroblast migration"/>
    <property type="evidence" value="ECO:0007669"/>
    <property type="project" value="EnsemblMetazoa"/>
</dbReference>
<dbReference type="GO" id="GO:0008356">
    <property type="term" value="P:asymmetric cell division"/>
    <property type="evidence" value="ECO:0007669"/>
    <property type="project" value="EnsemblMetazoa"/>
</dbReference>
<dbReference type="eggNOG" id="KOG3248">
    <property type="taxonomic scope" value="Eukaryota"/>
</dbReference>
<evidence type="ECO:0000313" key="18">
    <source>
        <dbReference type="WormBase" id="SRAE_2000083600"/>
    </source>
</evidence>
<dbReference type="SMART" id="SM01366">
    <property type="entry name" value="c-clamp"/>
    <property type="match status" value="1"/>
</dbReference>
<evidence type="ECO:0000256" key="6">
    <source>
        <dbReference type="ARBA" id="ARBA00023159"/>
    </source>
</evidence>
<dbReference type="Gene3D" id="1.10.30.10">
    <property type="entry name" value="High mobility group box domain"/>
    <property type="match status" value="1"/>
</dbReference>
<dbReference type="STRING" id="34506.A0A090L8S8"/>
<accession>A0A090L8S8</accession>
<organism evidence="15">
    <name type="scientific">Strongyloides ratti</name>
    <name type="common">Parasitic roundworm</name>
    <dbReference type="NCBI Taxonomy" id="34506"/>
    <lineage>
        <taxon>Eukaryota</taxon>
        <taxon>Metazoa</taxon>
        <taxon>Ecdysozoa</taxon>
        <taxon>Nematoda</taxon>
        <taxon>Chromadorea</taxon>
        <taxon>Rhabditida</taxon>
        <taxon>Tylenchina</taxon>
        <taxon>Panagrolaimomorpha</taxon>
        <taxon>Strongyloidoidea</taxon>
        <taxon>Strongyloididae</taxon>
        <taxon>Strongyloides</taxon>
    </lineage>
</organism>
<sequence length="439" mass="49879">MSSADDGADEVKVFRRSDADDVDGGQSSAQLTEDKKDVALETELESRSSSNPIDMMTGARKGFQWNPALNPFQSPMSPSCMPFMMPNLGAGFLMSPNYNPYLIQQALSPSVNMFRNMAAMSQGSPFYQNPLVAKQYAANMMRSMEGQMNPLNMRFQSNNMMPSSSSESGGYGNTPKRMKTDEEKKQLKEHVKKPLNAFMWYMKENRPKLLEEAEYKEKQSAELNKELGRRWHDLPKEEQQKYYDLAKQDREDHQQKYPNWTARDNYAIRKRKKAKREKSMDGGENKKCRARFGIQNQESWCKHCKRKKRCLWYREKGDGAAPSPALSSSNGMSSSRTPVLSSPASSGMMGSIDENDHGNQSDNEVDLNRTTVLQDLNQTPTSANFVKTEGLPMPPNPMALNPHMNMNMNMTMMNPMMLASPNFMNPWMAARMIPDNQLL</sequence>
<dbReference type="GO" id="GO:0010085">
    <property type="term" value="P:polarity specification of proximal/distal axis"/>
    <property type="evidence" value="ECO:0007669"/>
    <property type="project" value="EnsemblMetazoa"/>
</dbReference>
<dbReference type="CTD" id="36378530"/>
<dbReference type="GO" id="GO:0007501">
    <property type="term" value="P:mesodermal cell fate specification"/>
    <property type="evidence" value="ECO:0007669"/>
    <property type="project" value="EnsemblMetazoa"/>
</dbReference>
<dbReference type="GO" id="GO:0010628">
    <property type="term" value="P:positive regulation of gene expression"/>
    <property type="evidence" value="ECO:0007669"/>
    <property type="project" value="EnsemblMetazoa"/>
</dbReference>
<dbReference type="AlphaFoldDB" id="A0A090L8S8"/>
<dbReference type="GO" id="GO:0000978">
    <property type="term" value="F:RNA polymerase II cis-regulatory region sequence-specific DNA binding"/>
    <property type="evidence" value="ECO:0007669"/>
    <property type="project" value="EnsemblMetazoa"/>
</dbReference>
<dbReference type="GO" id="GO:0001228">
    <property type="term" value="F:DNA-binding transcription activator activity, RNA polymerase II-specific"/>
    <property type="evidence" value="ECO:0007669"/>
    <property type="project" value="EnsemblMetazoa"/>
</dbReference>
<dbReference type="GO" id="GO:0019901">
    <property type="term" value="F:protein kinase binding"/>
    <property type="evidence" value="ECO:0007669"/>
    <property type="project" value="EnsemblMetazoa"/>
</dbReference>
<dbReference type="GO" id="GO:2000746">
    <property type="term" value="P:regulation of defecation rhythm"/>
    <property type="evidence" value="ECO:0007669"/>
    <property type="project" value="EnsemblMetazoa"/>
</dbReference>
<dbReference type="GeneID" id="36378530"/>
<feature type="domain" description="HMG box" evidence="14">
    <location>
        <begin position="191"/>
        <end position="261"/>
    </location>
</feature>
<evidence type="ECO:0000256" key="8">
    <source>
        <dbReference type="ARBA" id="ARBA00023242"/>
    </source>
</evidence>
<evidence type="ECO:0000313" key="16">
    <source>
        <dbReference type="Proteomes" id="UP000035682"/>
    </source>
</evidence>
<evidence type="ECO:0000256" key="2">
    <source>
        <dbReference type="ARBA" id="ARBA00006569"/>
    </source>
</evidence>
<dbReference type="GO" id="GO:0042659">
    <property type="term" value="P:regulation of cell fate specification"/>
    <property type="evidence" value="ECO:0007669"/>
    <property type="project" value="EnsemblMetazoa"/>
</dbReference>
<dbReference type="PANTHER" id="PTHR10373">
    <property type="entry name" value="TRANSCRIPTION FACTOR 7 FAMILY MEMBER"/>
    <property type="match status" value="1"/>
</dbReference>
<dbReference type="WormBase" id="SRAE_2000083600">
    <property type="protein sequence ID" value="SRP08063"/>
    <property type="gene ID" value="WBGene00261036"/>
</dbReference>
<gene>
    <name evidence="15 17 18" type="ORF">SRAE_2000083600</name>
</gene>
<keyword evidence="5 12" id="KW-0238">DNA-binding</keyword>
<evidence type="ECO:0000259" key="14">
    <source>
        <dbReference type="PROSITE" id="PS50118"/>
    </source>
</evidence>
<dbReference type="FunFam" id="1.10.30.10:FF:000001">
    <property type="entry name" value="transcription factor 7 isoform X2"/>
    <property type="match status" value="1"/>
</dbReference>
<dbReference type="PROSITE" id="PS50118">
    <property type="entry name" value="HMG_BOX_2"/>
    <property type="match status" value="1"/>
</dbReference>
<dbReference type="WBParaSite" id="SRAE_2000083600.1">
    <property type="protein sequence ID" value="SRAE_2000083600.1"/>
    <property type="gene ID" value="WBGene00261036"/>
</dbReference>
<evidence type="ECO:0000256" key="10">
    <source>
        <dbReference type="ARBA" id="ARBA00061799"/>
    </source>
</evidence>
<dbReference type="GO" id="GO:0007435">
    <property type="term" value="P:salivary gland morphogenesis"/>
    <property type="evidence" value="ECO:0007669"/>
    <property type="project" value="UniProtKB-ARBA"/>
</dbReference>
<comment type="function">
    <text evidence="9">Segment polarity protein. Functions together with arm to transduce the Wingless (Wg) signal in embryos and in developing adult tissues. Acts as a transcriptional activator, but in the absence of arm, it binds to gro and acts as a transcriptional repressor of wg-responsive genes.</text>
</comment>
<keyword evidence="8 12" id="KW-0539">Nucleus</keyword>
<dbReference type="GO" id="GO:0051782">
    <property type="term" value="P:negative regulation of cell division"/>
    <property type="evidence" value="ECO:0007669"/>
    <property type="project" value="EnsemblMetazoa"/>
</dbReference>
<comment type="subunit">
    <text evidence="10">Binds to the beta-catenin homolog arm or to gro.</text>
</comment>
<evidence type="ECO:0000256" key="7">
    <source>
        <dbReference type="ARBA" id="ARBA00023163"/>
    </source>
</evidence>
<evidence type="ECO:0000256" key="3">
    <source>
        <dbReference type="ARBA" id="ARBA00022687"/>
    </source>
</evidence>
<dbReference type="PANTHER" id="PTHR10373:SF38">
    <property type="entry name" value="PROTEIN PANGOLIN, ISOFORM J"/>
    <property type="match status" value="1"/>
</dbReference>
<dbReference type="GO" id="GO:0035262">
    <property type="term" value="P:gonad morphogenesis"/>
    <property type="evidence" value="ECO:0007669"/>
    <property type="project" value="EnsemblMetazoa"/>
</dbReference>
<dbReference type="GO" id="GO:0035035">
    <property type="term" value="F:histone acetyltransferase binding"/>
    <property type="evidence" value="ECO:0007669"/>
    <property type="project" value="EnsemblMetazoa"/>
</dbReference>
<feature type="region of interest" description="Disordered" evidence="13">
    <location>
        <begin position="317"/>
        <end position="364"/>
    </location>
</feature>
<evidence type="ECO:0000313" key="17">
    <source>
        <dbReference type="WBParaSite" id="SRAE_2000083600.1"/>
    </source>
</evidence>
<keyword evidence="3" id="KW-0879">Wnt signaling pathway</keyword>
<dbReference type="GO" id="GO:0008013">
    <property type="term" value="F:beta-catenin binding"/>
    <property type="evidence" value="ECO:0007669"/>
    <property type="project" value="EnsemblMetazoa"/>
</dbReference>
<dbReference type="OrthoDB" id="2307332at2759"/>
<dbReference type="InterPro" id="IPR024940">
    <property type="entry name" value="TCF/LEF"/>
</dbReference>
<evidence type="ECO:0000256" key="9">
    <source>
        <dbReference type="ARBA" id="ARBA00053480"/>
    </source>
</evidence>
<evidence type="ECO:0000256" key="13">
    <source>
        <dbReference type="SAM" id="MobiDB-lite"/>
    </source>
</evidence>
<evidence type="ECO:0000256" key="11">
    <source>
        <dbReference type="ARBA" id="ARBA00080285"/>
    </source>
</evidence>
<dbReference type="GO" id="GO:0034514">
    <property type="term" value="P:mitochondrial unfolded protein response"/>
    <property type="evidence" value="ECO:0007669"/>
    <property type="project" value="EnsemblMetazoa"/>
</dbReference>
<dbReference type="GO" id="GO:0060070">
    <property type="term" value="P:canonical Wnt signaling pathway"/>
    <property type="evidence" value="ECO:0007669"/>
    <property type="project" value="EnsemblMetazoa"/>
</dbReference>
<feature type="DNA-binding region" description="HMG box" evidence="12">
    <location>
        <begin position="191"/>
        <end position="261"/>
    </location>
</feature>
<feature type="compositionally biased region" description="Basic and acidic residues" evidence="13">
    <location>
        <begin position="9"/>
        <end position="19"/>
    </location>
</feature>
<feature type="compositionally biased region" description="Polar residues" evidence="13">
    <location>
        <begin position="325"/>
        <end position="345"/>
    </location>
</feature>
<dbReference type="GO" id="GO:0005737">
    <property type="term" value="C:cytoplasm"/>
    <property type="evidence" value="ECO:0007669"/>
    <property type="project" value="EnsemblMetazoa"/>
</dbReference>
<feature type="compositionally biased region" description="Basic and acidic residues" evidence="13">
    <location>
        <begin position="178"/>
        <end position="188"/>
    </location>
</feature>
<keyword evidence="7" id="KW-0804">Transcription</keyword>
<dbReference type="Pfam" id="PF00505">
    <property type="entry name" value="HMG_box"/>
    <property type="match status" value="1"/>
</dbReference>
<dbReference type="InterPro" id="IPR009071">
    <property type="entry name" value="HMG_box_dom"/>
</dbReference>
<evidence type="ECO:0000256" key="1">
    <source>
        <dbReference type="ARBA" id="ARBA00004123"/>
    </source>
</evidence>
<dbReference type="GO" id="GO:0040026">
    <property type="term" value="P:positive regulation of vulval development"/>
    <property type="evidence" value="ECO:0007669"/>
    <property type="project" value="EnsemblMetazoa"/>
</dbReference>
<dbReference type="GO" id="GO:0009786">
    <property type="term" value="P:regulation of asymmetric cell division"/>
    <property type="evidence" value="ECO:0007669"/>
    <property type="project" value="EnsemblMetazoa"/>
</dbReference>
<dbReference type="GO" id="GO:0160096">
    <property type="term" value="P:nematode pharyngeal muscle development"/>
    <property type="evidence" value="ECO:0007669"/>
    <property type="project" value="EnsemblMetazoa"/>
</dbReference>
<dbReference type="SMART" id="SM00398">
    <property type="entry name" value="HMG"/>
    <property type="match status" value="1"/>
</dbReference>
<name>A0A090L8S8_STRRB</name>
<keyword evidence="16" id="KW-1185">Reference proteome</keyword>
<comment type="similarity">
    <text evidence="2">Belongs to the TCF/LEF family.</text>
</comment>
<comment type="subcellular location">
    <subcellularLocation>
        <location evidence="1">Nucleus</location>
    </subcellularLocation>
</comment>
<protein>
    <recommendedName>
        <fullName evidence="11">dTCF</fullName>
    </recommendedName>
</protein>
<reference evidence="17" key="2">
    <citation type="submission" date="2020-12" db="UniProtKB">
        <authorList>
            <consortium name="WormBaseParasite"/>
        </authorList>
    </citation>
    <scope>IDENTIFICATION</scope>
</reference>
<dbReference type="GO" id="GO:0010629">
    <property type="term" value="P:negative regulation of gene expression"/>
    <property type="evidence" value="ECO:0007669"/>
    <property type="project" value="EnsemblMetazoa"/>
</dbReference>
<dbReference type="InterPro" id="IPR036910">
    <property type="entry name" value="HMG_box_dom_sf"/>
</dbReference>